<keyword evidence="7 9" id="KW-0173">Coenzyme A biosynthesis</keyword>
<keyword evidence="4 9" id="KW-0547">Nucleotide-binding</keyword>
<feature type="domain" description="Cytidyltransferase-like" evidence="10">
    <location>
        <begin position="5"/>
        <end position="133"/>
    </location>
</feature>
<reference evidence="11 12" key="1">
    <citation type="journal article" date="2015" name="Genome Announc.">
        <title>Expanding the biotechnology potential of lactobacilli through comparative genomics of 213 strains and associated genera.</title>
        <authorList>
            <person name="Sun Z."/>
            <person name="Harris H.M."/>
            <person name="McCann A."/>
            <person name="Guo C."/>
            <person name="Argimon S."/>
            <person name="Zhang W."/>
            <person name="Yang X."/>
            <person name="Jeffery I.B."/>
            <person name="Cooney J.C."/>
            <person name="Kagawa T.F."/>
            <person name="Liu W."/>
            <person name="Song Y."/>
            <person name="Salvetti E."/>
            <person name="Wrobel A."/>
            <person name="Rasinkangas P."/>
            <person name="Parkhill J."/>
            <person name="Rea M.C."/>
            <person name="O'Sullivan O."/>
            <person name="Ritari J."/>
            <person name="Douillard F.P."/>
            <person name="Paul Ross R."/>
            <person name="Yang R."/>
            <person name="Briner A.E."/>
            <person name="Felis G.E."/>
            <person name="de Vos W.M."/>
            <person name="Barrangou R."/>
            <person name="Klaenhammer T.R."/>
            <person name="Caufield P.W."/>
            <person name="Cui Y."/>
            <person name="Zhang H."/>
            <person name="O'Toole P.W."/>
        </authorList>
    </citation>
    <scope>NUCLEOTIDE SEQUENCE [LARGE SCALE GENOMIC DNA]</scope>
    <source>
        <strain evidence="11 12">DSM 21775</strain>
    </source>
</reference>
<keyword evidence="12" id="KW-1185">Reference proteome</keyword>
<dbReference type="InterPro" id="IPR001980">
    <property type="entry name" value="PPAT"/>
</dbReference>
<dbReference type="Gene3D" id="3.40.50.620">
    <property type="entry name" value="HUPs"/>
    <property type="match status" value="1"/>
</dbReference>
<evidence type="ECO:0000256" key="8">
    <source>
        <dbReference type="ARBA" id="ARBA00029346"/>
    </source>
</evidence>
<dbReference type="PATRIC" id="fig|1423803.3.peg.1581"/>
<comment type="caution">
    <text evidence="11">The sequence shown here is derived from an EMBL/GenBank/DDBJ whole genome shotgun (WGS) entry which is preliminary data.</text>
</comment>
<comment type="similarity">
    <text evidence="9">Belongs to the bacterial CoaD family.</text>
</comment>
<dbReference type="NCBIfam" id="TIGR01510">
    <property type="entry name" value="coaD_prev_kdtB"/>
    <property type="match status" value="1"/>
</dbReference>
<accession>A0A0R2DFK0</accession>
<feature type="binding site" evidence="9">
    <location>
        <position position="98"/>
    </location>
    <ligand>
        <name>ATP</name>
        <dbReference type="ChEBI" id="CHEBI:30616"/>
    </ligand>
</feature>
<dbReference type="InterPro" id="IPR014729">
    <property type="entry name" value="Rossmann-like_a/b/a_fold"/>
</dbReference>
<proteinExistence type="inferred from homology"/>
<dbReference type="STRING" id="1423803.FD13_GL001535"/>
<comment type="subunit">
    <text evidence="9">Homohexamer.</text>
</comment>
<evidence type="ECO:0000256" key="4">
    <source>
        <dbReference type="ARBA" id="ARBA00022741"/>
    </source>
</evidence>
<dbReference type="PANTHER" id="PTHR21342:SF1">
    <property type="entry name" value="PHOSPHOPANTETHEINE ADENYLYLTRANSFERASE"/>
    <property type="match status" value="1"/>
</dbReference>
<feature type="binding site" evidence="9">
    <location>
        <position position="41"/>
    </location>
    <ligand>
        <name>substrate</name>
    </ligand>
</feature>
<feature type="binding site" evidence="9">
    <location>
        <begin position="9"/>
        <end position="10"/>
    </location>
    <ligand>
        <name>ATP</name>
        <dbReference type="ChEBI" id="CHEBI:30616"/>
    </ligand>
</feature>
<evidence type="ECO:0000256" key="7">
    <source>
        <dbReference type="ARBA" id="ARBA00022993"/>
    </source>
</evidence>
<comment type="catalytic activity">
    <reaction evidence="8 9">
        <text>(R)-4'-phosphopantetheine + ATP + H(+) = 3'-dephospho-CoA + diphosphate</text>
        <dbReference type="Rhea" id="RHEA:19801"/>
        <dbReference type="ChEBI" id="CHEBI:15378"/>
        <dbReference type="ChEBI" id="CHEBI:30616"/>
        <dbReference type="ChEBI" id="CHEBI:33019"/>
        <dbReference type="ChEBI" id="CHEBI:57328"/>
        <dbReference type="ChEBI" id="CHEBI:61723"/>
        <dbReference type="EC" id="2.7.7.3"/>
    </reaction>
</comment>
<feature type="binding site" evidence="9">
    <location>
        <begin position="123"/>
        <end position="129"/>
    </location>
    <ligand>
        <name>ATP</name>
        <dbReference type="ChEBI" id="CHEBI:30616"/>
    </ligand>
</feature>
<dbReference type="HAMAP" id="MF_00151">
    <property type="entry name" value="PPAT_bact"/>
    <property type="match status" value="1"/>
</dbReference>
<feature type="binding site" evidence="9">
    <location>
        <position position="73"/>
    </location>
    <ligand>
        <name>substrate</name>
    </ligand>
</feature>
<dbReference type="GO" id="GO:0005524">
    <property type="term" value="F:ATP binding"/>
    <property type="evidence" value="ECO:0007669"/>
    <property type="project" value="UniProtKB-KW"/>
</dbReference>
<feature type="binding site" evidence="9">
    <location>
        <position position="9"/>
    </location>
    <ligand>
        <name>substrate</name>
    </ligand>
</feature>
<evidence type="ECO:0000259" key="10">
    <source>
        <dbReference type="Pfam" id="PF01467"/>
    </source>
</evidence>
<dbReference type="Pfam" id="PF01467">
    <property type="entry name" value="CTP_transf_like"/>
    <property type="match status" value="1"/>
</dbReference>
<name>A0A0R2DFK0_9LACO</name>
<keyword evidence="1 9" id="KW-0963">Cytoplasm</keyword>
<dbReference type="EC" id="2.7.7.3" evidence="9"/>
<comment type="function">
    <text evidence="9">Reversibly transfers an adenylyl group from ATP to 4'-phosphopantetheine, yielding dephospho-CoA (dPCoA) and pyrophosphate.</text>
</comment>
<keyword evidence="2 9" id="KW-0808">Transferase</keyword>
<dbReference type="SUPFAM" id="SSF52374">
    <property type="entry name" value="Nucleotidylyl transferase"/>
    <property type="match status" value="1"/>
</dbReference>
<keyword evidence="3 9" id="KW-0548">Nucleotidyltransferase</keyword>
<organism evidence="11 12">
    <name type="scientific">Levilactobacillus senmaizukei DSM 21775 = NBRC 103853</name>
    <dbReference type="NCBI Taxonomy" id="1423803"/>
    <lineage>
        <taxon>Bacteria</taxon>
        <taxon>Bacillati</taxon>
        <taxon>Bacillota</taxon>
        <taxon>Bacilli</taxon>
        <taxon>Lactobacillales</taxon>
        <taxon>Lactobacillaceae</taxon>
        <taxon>Levilactobacillus</taxon>
    </lineage>
</organism>
<dbReference type="AlphaFoldDB" id="A0A0R2DFK0"/>
<dbReference type="GO" id="GO:0004595">
    <property type="term" value="F:pantetheine-phosphate adenylyltransferase activity"/>
    <property type="evidence" value="ECO:0007669"/>
    <property type="project" value="UniProtKB-UniRule"/>
</dbReference>
<protein>
    <recommendedName>
        <fullName evidence="9">Phosphopantetheine adenylyltransferase</fullName>
        <ecNumber evidence="9">2.7.7.3</ecNumber>
    </recommendedName>
    <alternativeName>
        <fullName evidence="9">Dephospho-CoA pyrophosphorylase</fullName>
    </alternativeName>
    <alternativeName>
        <fullName evidence="9">Pantetheine-phosphate adenylyltransferase</fullName>
        <shortName evidence="9">PPAT</shortName>
    </alternativeName>
</protein>
<dbReference type="UniPathway" id="UPA00241">
    <property type="reaction ID" value="UER00355"/>
</dbReference>
<evidence type="ECO:0000256" key="1">
    <source>
        <dbReference type="ARBA" id="ARBA00022490"/>
    </source>
</evidence>
<evidence type="ECO:0000256" key="6">
    <source>
        <dbReference type="ARBA" id="ARBA00022842"/>
    </source>
</evidence>
<dbReference type="InterPro" id="IPR004821">
    <property type="entry name" value="Cyt_trans-like"/>
</dbReference>
<dbReference type="RefSeq" id="WP_061775916.1">
    <property type="nucleotide sequence ID" value="NZ_AYZH01000004.1"/>
</dbReference>
<feature type="site" description="Transition state stabilizer" evidence="9">
    <location>
        <position position="17"/>
    </location>
</feature>
<dbReference type="GO" id="GO:0015937">
    <property type="term" value="P:coenzyme A biosynthetic process"/>
    <property type="evidence" value="ECO:0007669"/>
    <property type="project" value="UniProtKB-UniRule"/>
</dbReference>
<keyword evidence="6 9" id="KW-0460">Magnesium</keyword>
<evidence type="ECO:0000256" key="3">
    <source>
        <dbReference type="ARBA" id="ARBA00022695"/>
    </source>
</evidence>
<feature type="binding site" evidence="9">
    <location>
        <begin position="88"/>
        <end position="90"/>
    </location>
    <ligand>
        <name>ATP</name>
        <dbReference type="ChEBI" id="CHEBI:30616"/>
    </ligand>
</feature>
<dbReference type="Proteomes" id="UP000051589">
    <property type="component" value="Unassembled WGS sequence"/>
</dbReference>
<evidence type="ECO:0000313" key="12">
    <source>
        <dbReference type="Proteomes" id="UP000051589"/>
    </source>
</evidence>
<dbReference type="OrthoDB" id="9806661at2"/>
<keyword evidence="5 9" id="KW-0067">ATP-binding</keyword>
<dbReference type="PANTHER" id="PTHR21342">
    <property type="entry name" value="PHOSPHOPANTETHEINE ADENYLYLTRANSFERASE"/>
    <property type="match status" value="1"/>
</dbReference>
<dbReference type="GO" id="GO:0005737">
    <property type="term" value="C:cytoplasm"/>
    <property type="evidence" value="ECO:0007669"/>
    <property type="project" value="UniProtKB-SubCell"/>
</dbReference>
<dbReference type="NCBIfam" id="TIGR00125">
    <property type="entry name" value="cyt_tran_rel"/>
    <property type="match status" value="1"/>
</dbReference>
<evidence type="ECO:0000313" key="11">
    <source>
        <dbReference type="EMBL" id="KRN02816.1"/>
    </source>
</evidence>
<comment type="subcellular location">
    <subcellularLocation>
        <location evidence="9">Cytoplasm</location>
    </subcellularLocation>
</comment>
<comment type="pathway">
    <text evidence="9">Cofactor biosynthesis; coenzyme A biosynthesis; CoA from (R)-pantothenate: step 4/5.</text>
</comment>
<feature type="binding site" evidence="9">
    <location>
        <position position="17"/>
    </location>
    <ligand>
        <name>ATP</name>
        <dbReference type="ChEBI" id="CHEBI:30616"/>
    </ligand>
</feature>
<gene>
    <name evidence="9" type="primary">coaD</name>
    <name evidence="11" type="ORF">FD13_GL001535</name>
</gene>
<evidence type="ECO:0000256" key="2">
    <source>
        <dbReference type="ARBA" id="ARBA00022679"/>
    </source>
</evidence>
<dbReference type="EMBL" id="AYZH01000004">
    <property type="protein sequence ID" value="KRN02816.1"/>
    <property type="molecule type" value="Genomic_DNA"/>
</dbReference>
<sequence>MTIAVFPGSFDPLTNGHLDLIRRASRLFDQLIVAVGQNTSKASVFTPTERVAFIEANVQDLPNVKVQIESGLTVSFMRQKQATALVRGLRNGTDFEYEQGIAGMNRSLAPEIETVCLLADSQYQFVSSSLLKEVARFGGDLSNLVPPVVAAALVDRLESGRTRD</sequence>
<evidence type="ECO:0000256" key="5">
    <source>
        <dbReference type="ARBA" id="ARBA00022840"/>
    </source>
</evidence>
<dbReference type="PRINTS" id="PR01020">
    <property type="entry name" value="LPSBIOSNTHSS"/>
</dbReference>
<feature type="binding site" evidence="9">
    <location>
        <position position="87"/>
    </location>
    <ligand>
        <name>substrate</name>
    </ligand>
</feature>
<evidence type="ECO:0000256" key="9">
    <source>
        <dbReference type="HAMAP-Rule" id="MF_00151"/>
    </source>
</evidence>
<comment type="cofactor">
    <cofactor evidence="9">
        <name>Mg(2+)</name>
        <dbReference type="ChEBI" id="CHEBI:18420"/>
    </cofactor>
</comment>
<dbReference type="CDD" id="cd02163">
    <property type="entry name" value="PPAT"/>
    <property type="match status" value="1"/>
</dbReference>